<organism evidence="2 3">
    <name type="scientific">Mesorhizobium vachelliae</name>
    <dbReference type="NCBI Taxonomy" id="3072309"/>
    <lineage>
        <taxon>Bacteria</taxon>
        <taxon>Pseudomonadati</taxon>
        <taxon>Pseudomonadota</taxon>
        <taxon>Alphaproteobacteria</taxon>
        <taxon>Hyphomicrobiales</taxon>
        <taxon>Phyllobacteriaceae</taxon>
        <taxon>Mesorhizobium</taxon>
    </lineage>
</organism>
<dbReference type="RefSeq" id="WP_320249089.1">
    <property type="nucleotide sequence ID" value="NZ_JAVIIQ010000006.1"/>
</dbReference>
<comment type="caution">
    <text evidence="2">The sequence shown here is derived from an EMBL/GenBank/DDBJ whole genome shotgun (WGS) entry which is preliminary data.</text>
</comment>
<evidence type="ECO:0000313" key="2">
    <source>
        <dbReference type="EMBL" id="MDX8532795.1"/>
    </source>
</evidence>
<dbReference type="EMBL" id="JAVIIQ010000006">
    <property type="protein sequence ID" value="MDX8532795.1"/>
    <property type="molecule type" value="Genomic_DNA"/>
</dbReference>
<gene>
    <name evidence="2" type="ORF">RFM42_17540</name>
</gene>
<keyword evidence="1" id="KW-0732">Signal</keyword>
<keyword evidence="3" id="KW-1185">Reference proteome</keyword>
<feature type="signal peptide" evidence="1">
    <location>
        <begin position="1"/>
        <end position="22"/>
    </location>
</feature>
<evidence type="ECO:0000313" key="3">
    <source>
        <dbReference type="Proteomes" id="UP001285154"/>
    </source>
</evidence>
<dbReference type="Proteomes" id="UP001285154">
    <property type="component" value="Unassembled WGS sequence"/>
</dbReference>
<feature type="chain" id="PRO_5046472426" evidence="1">
    <location>
        <begin position="23"/>
        <end position="136"/>
    </location>
</feature>
<protein>
    <submittedName>
        <fullName evidence="2">Uncharacterized protein</fullName>
    </submittedName>
</protein>
<reference evidence="2 3" key="1">
    <citation type="submission" date="2023-08" db="EMBL/GenBank/DDBJ databases">
        <title>Implementing the SeqCode for naming new Mesorhizobium species isolated from Vachellia karroo root nodules.</title>
        <authorList>
            <person name="Van Lill M."/>
        </authorList>
    </citation>
    <scope>NUCLEOTIDE SEQUENCE [LARGE SCALE GENOMIC DNA]</scope>
    <source>
        <strain evidence="2 3">VK25D</strain>
    </source>
</reference>
<sequence>MRRIIGISTTILLSACTTTQQANTALSTKFAGKSADSFFMQYGPPASSYTMNDGRRMYVWAETQRNFQLPGSSTSTVNVIGNTAYVNTTTTPGANIAMQCQVRLVVSQAGTIEQIQAQSDSMGVWQTSRCNEVFGS</sequence>
<name>A0ABU5A6J0_9HYPH</name>
<proteinExistence type="predicted"/>
<dbReference type="PROSITE" id="PS51257">
    <property type="entry name" value="PROKAR_LIPOPROTEIN"/>
    <property type="match status" value="1"/>
</dbReference>
<evidence type="ECO:0000256" key="1">
    <source>
        <dbReference type="SAM" id="SignalP"/>
    </source>
</evidence>
<accession>A0ABU5A6J0</accession>